<protein>
    <submittedName>
        <fullName evidence="1">Uncharacterized protein</fullName>
    </submittedName>
</protein>
<dbReference type="STRING" id="99656.SAMN05421659_106207"/>
<name>A0A1I0Q0Y6_9FIRM</name>
<dbReference type="Proteomes" id="UP000199701">
    <property type="component" value="Unassembled WGS sequence"/>
</dbReference>
<evidence type="ECO:0000313" key="1">
    <source>
        <dbReference type="EMBL" id="SEW20572.1"/>
    </source>
</evidence>
<proteinExistence type="predicted"/>
<keyword evidence="2" id="KW-1185">Reference proteome</keyword>
<reference evidence="1 2" key="1">
    <citation type="submission" date="2016-10" db="EMBL/GenBank/DDBJ databases">
        <authorList>
            <person name="de Groot N.N."/>
        </authorList>
    </citation>
    <scope>NUCLEOTIDE SEQUENCE [LARGE SCALE GENOMIC DNA]</scope>
    <source>
        <strain evidence="1 2">DSM 9179</strain>
    </source>
</reference>
<dbReference type="OrthoDB" id="1916917at2"/>
<gene>
    <name evidence="1" type="ORF">SAMN05421659_106207</name>
</gene>
<sequence>MVDKKHTNLSFNMSNAEHDKAWNYLHSMDKKKFGSQNKLIIKAINDYFDNYYVSKNDPYLESRIKEDDFINRIISEVGFKLTEQMPQMVSGYLMNMLGPMMCNSNNNLSSNSFSIGNKGAPSEAIDNSETEDDLDWNFIDGFEEVLE</sequence>
<evidence type="ECO:0000313" key="2">
    <source>
        <dbReference type="Proteomes" id="UP000199701"/>
    </source>
</evidence>
<dbReference type="RefSeq" id="WP_092453422.1">
    <property type="nucleotide sequence ID" value="NZ_FOJI01000006.1"/>
</dbReference>
<dbReference type="AlphaFoldDB" id="A0A1I0Q0Y6"/>
<dbReference type="EMBL" id="FOJI01000006">
    <property type="protein sequence ID" value="SEW20572.1"/>
    <property type="molecule type" value="Genomic_DNA"/>
</dbReference>
<organism evidence="1 2">
    <name type="scientific">[Clostridium] fimetarium</name>
    <dbReference type="NCBI Taxonomy" id="99656"/>
    <lineage>
        <taxon>Bacteria</taxon>
        <taxon>Bacillati</taxon>
        <taxon>Bacillota</taxon>
        <taxon>Clostridia</taxon>
        <taxon>Lachnospirales</taxon>
        <taxon>Lachnospiraceae</taxon>
    </lineage>
</organism>
<accession>A0A1I0Q0Y6</accession>